<accession>A0A6P0UIU0</accession>
<feature type="signal peptide" evidence="1">
    <location>
        <begin position="1"/>
        <end position="17"/>
    </location>
</feature>
<dbReference type="Proteomes" id="UP000468581">
    <property type="component" value="Unassembled WGS sequence"/>
</dbReference>
<sequence>MKKLVYLLLFLSQLLAAQDEKIYHFDGSGIVEGKVSDEVARANKNHLNSLMKKASLDGYTRFVVPALDAYFETANTFAITFPAYRGITVPKGMHLELSEDTHLRTQPNPYPKTCLIGMVNDNSSISGGHLYGDRDEHDYSYRQKWPTHEWGNIMEIFAVKNIRVENVRFYNATGDGIHIYSKGFYFYSQKESTKSKYIPTKNVLIKGCTFDASRRNQISITDGHGIIVENNTFLRSGVDTEFSRGTLPRYAIDVEAQRSADKNGKLIEYQKATNVIIRNNTEKGGARGAFLAYVCDTISIHDNKTENDISSTYATNVKISNNVIKAPGERRRGSGIGIGTPNTRRVYGIEVSGNTIENYEVGITAYNRKLTISNNTVNNFRYNGVFLKEAEEAKIHGNTFNSVELGSTGLFMHETTGSEVDIYNNIMNVRGNPVKFVGVNKQGANSPNSIRVYKNKFNTPLSPIVSNSNGISLKEGK</sequence>
<dbReference type="InterPro" id="IPR007742">
    <property type="entry name" value="NosD_dom"/>
</dbReference>
<dbReference type="InterPro" id="IPR039448">
    <property type="entry name" value="Beta_helix"/>
</dbReference>
<gene>
    <name evidence="4" type="ORF">GWK08_03290</name>
</gene>
<proteinExistence type="predicted"/>
<comment type="caution">
    <text evidence="4">The sequence shown here is derived from an EMBL/GenBank/DDBJ whole genome shotgun (WGS) entry which is preliminary data.</text>
</comment>
<dbReference type="Pfam" id="PF05048">
    <property type="entry name" value="NosD"/>
    <property type="match status" value="1"/>
</dbReference>
<dbReference type="SUPFAM" id="SSF51126">
    <property type="entry name" value="Pectin lyase-like"/>
    <property type="match status" value="1"/>
</dbReference>
<dbReference type="RefSeq" id="WP_163605475.1">
    <property type="nucleotide sequence ID" value="NZ_JAABOO010000001.1"/>
</dbReference>
<evidence type="ECO:0000313" key="4">
    <source>
        <dbReference type="EMBL" id="NER12452.1"/>
    </source>
</evidence>
<reference evidence="4 5" key="1">
    <citation type="submission" date="2020-01" db="EMBL/GenBank/DDBJ databases">
        <title>Leptobacterium flavescens.</title>
        <authorList>
            <person name="Wang G."/>
        </authorList>
    </citation>
    <scope>NUCLEOTIDE SEQUENCE [LARGE SCALE GENOMIC DNA]</scope>
    <source>
        <strain evidence="4 5">KCTC 22160</strain>
    </source>
</reference>
<feature type="domain" description="Periplasmic copper-binding protein NosD beta helix" evidence="2">
    <location>
        <begin position="349"/>
        <end position="458"/>
    </location>
</feature>
<dbReference type="Pfam" id="PF13229">
    <property type="entry name" value="Beta_helix"/>
    <property type="match status" value="1"/>
</dbReference>
<evidence type="ECO:0000313" key="5">
    <source>
        <dbReference type="Proteomes" id="UP000468581"/>
    </source>
</evidence>
<organism evidence="4 5">
    <name type="scientific">Leptobacterium flavescens</name>
    <dbReference type="NCBI Taxonomy" id="472055"/>
    <lineage>
        <taxon>Bacteria</taxon>
        <taxon>Pseudomonadati</taxon>
        <taxon>Bacteroidota</taxon>
        <taxon>Flavobacteriia</taxon>
        <taxon>Flavobacteriales</taxon>
        <taxon>Flavobacteriaceae</taxon>
        <taxon>Leptobacterium</taxon>
    </lineage>
</organism>
<dbReference type="InterPro" id="IPR012334">
    <property type="entry name" value="Pectin_lyas_fold"/>
</dbReference>
<dbReference type="SMART" id="SM00710">
    <property type="entry name" value="PbH1"/>
    <property type="match status" value="8"/>
</dbReference>
<keyword evidence="1" id="KW-0732">Signal</keyword>
<name>A0A6P0UIU0_9FLAO</name>
<evidence type="ECO:0000259" key="2">
    <source>
        <dbReference type="Pfam" id="PF05048"/>
    </source>
</evidence>
<feature type="domain" description="Right handed beta helix" evidence="3">
    <location>
        <begin position="160"/>
        <end position="323"/>
    </location>
</feature>
<dbReference type="InterPro" id="IPR011050">
    <property type="entry name" value="Pectin_lyase_fold/virulence"/>
</dbReference>
<dbReference type="Gene3D" id="2.160.20.10">
    <property type="entry name" value="Single-stranded right-handed beta-helix, Pectin lyase-like"/>
    <property type="match status" value="2"/>
</dbReference>
<evidence type="ECO:0000259" key="3">
    <source>
        <dbReference type="Pfam" id="PF13229"/>
    </source>
</evidence>
<protein>
    <submittedName>
        <fullName evidence="4">Uncharacterized protein</fullName>
    </submittedName>
</protein>
<dbReference type="AlphaFoldDB" id="A0A6P0UIU0"/>
<dbReference type="InterPro" id="IPR006626">
    <property type="entry name" value="PbH1"/>
</dbReference>
<evidence type="ECO:0000256" key="1">
    <source>
        <dbReference type="SAM" id="SignalP"/>
    </source>
</evidence>
<feature type="chain" id="PRO_5026686868" evidence="1">
    <location>
        <begin position="18"/>
        <end position="477"/>
    </location>
</feature>
<keyword evidence="5" id="KW-1185">Reference proteome</keyword>
<dbReference type="EMBL" id="JAABOO010000001">
    <property type="protein sequence ID" value="NER12452.1"/>
    <property type="molecule type" value="Genomic_DNA"/>
</dbReference>